<name>A0ABR2ASS8_9ROSI</name>
<sequence length="88" mass="9832">MVGFDLNTALAIVMTLGLWLLKLVRGNDIGSTRIELKGEGDRYHKYHGNILDFHMHLKLNNRQRQNIPTSLGSLMATQKSLRGLGSDA</sequence>
<accession>A0ABR2ASS8</accession>
<evidence type="ECO:0000313" key="2">
    <source>
        <dbReference type="EMBL" id="KAK8496942.1"/>
    </source>
</evidence>
<feature type="signal peptide" evidence="1">
    <location>
        <begin position="1"/>
        <end position="26"/>
    </location>
</feature>
<dbReference type="EMBL" id="JBBPBM010000337">
    <property type="protein sequence ID" value="KAK8496942.1"/>
    <property type="molecule type" value="Genomic_DNA"/>
</dbReference>
<reference evidence="2 3" key="1">
    <citation type="journal article" date="2024" name="G3 (Bethesda)">
        <title>Genome assembly of Hibiscus sabdariffa L. provides insights into metabolisms of medicinal natural products.</title>
        <authorList>
            <person name="Kim T."/>
        </authorList>
    </citation>
    <scope>NUCLEOTIDE SEQUENCE [LARGE SCALE GENOMIC DNA]</scope>
    <source>
        <strain evidence="2">TK-2024</strain>
        <tissue evidence="2">Old leaves</tissue>
    </source>
</reference>
<dbReference type="Proteomes" id="UP001472677">
    <property type="component" value="Unassembled WGS sequence"/>
</dbReference>
<feature type="chain" id="PRO_5047482637" evidence="1">
    <location>
        <begin position="27"/>
        <end position="88"/>
    </location>
</feature>
<keyword evidence="3" id="KW-1185">Reference proteome</keyword>
<keyword evidence="1" id="KW-0732">Signal</keyword>
<proteinExistence type="predicted"/>
<organism evidence="2 3">
    <name type="scientific">Hibiscus sabdariffa</name>
    <name type="common">roselle</name>
    <dbReference type="NCBI Taxonomy" id="183260"/>
    <lineage>
        <taxon>Eukaryota</taxon>
        <taxon>Viridiplantae</taxon>
        <taxon>Streptophyta</taxon>
        <taxon>Embryophyta</taxon>
        <taxon>Tracheophyta</taxon>
        <taxon>Spermatophyta</taxon>
        <taxon>Magnoliopsida</taxon>
        <taxon>eudicotyledons</taxon>
        <taxon>Gunneridae</taxon>
        <taxon>Pentapetalae</taxon>
        <taxon>rosids</taxon>
        <taxon>malvids</taxon>
        <taxon>Malvales</taxon>
        <taxon>Malvaceae</taxon>
        <taxon>Malvoideae</taxon>
        <taxon>Hibiscus</taxon>
    </lineage>
</organism>
<evidence type="ECO:0000256" key="1">
    <source>
        <dbReference type="SAM" id="SignalP"/>
    </source>
</evidence>
<gene>
    <name evidence="2" type="ORF">V6N12_002531</name>
</gene>
<protein>
    <submittedName>
        <fullName evidence="2">Uncharacterized protein</fullName>
    </submittedName>
</protein>
<evidence type="ECO:0000313" key="3">
    <source>
        <dbReference type="Proteomes" id="UP001472677"/>
    </source>
</evidence>
<comment type="caution">
    <text evidence="2">The sequence shown here is derived from an EMBL/GenBank/DDBJ whole genome shotgun (WGS) entry which is preliminary data.</text>
</comment>